<dbReference type="SMART" id="SM00345">
    <property type="entry name" value="HTH_GNTR"/>
    <property type="match status" value="1"/>
</dbReference>
<dbReference type="Gene3D" id="1.20.120.530">
    <property type="entry name" value="GntR ligand-binding domain-like"/>
    <property type="match status" value="1"/>
</dbReference>
<feature type="domain" description="HTH gntR-type" evidence="4">
    <location>
        <begin position="19"/>
        <end position="86"/>
    </location>
</feature>
<dbReference type="EMBL" id="JACSQP010000006">
    <property type="protein sequence ID" value="MBD7958221.1"/>
    <property type="molecule type" value="Genomic_DNA"/>
</dbReference>
<evidence type="ECO:0000313" key="6">
    <source>
        <dbReference type="Proteomes" id="UP000648352"/>
    </source>
</evidence>
<dbReference type="PANTHER" id="PTHR43537">
    <property type="entry name" value="TRANSCRIPTIONAL REGULATOR, GNTR FAMILY"/>
    <property type="match status" value="1"/>
</dbReference>
<evidence type="ECO:0000256" key="2">
    <source>
        <dbReference type="ARBA" id="ARBA00023125"/>
    </source>
</evidence>
<evidence type="ECO:0000256" key="1">
    <source>
        <dbReference type="ARBA" id="ARBA00023015"/>
    </source>
</evidence>
<dbReference type="InterPro" id="IPR036390">
    <property type="entry name" value="WH_DNA-bd_sf"/>
</dbReference>
<dbReference type="InterPro" id="IPR011711">
    <property type="entry name" value="GntR_C"/>
</dbReference>
<dbReference type="CDD" id="cd07377">
    <property type="entry name" value="WHTH_GntR"/>
    <property type="match status" value="1"/>
</dbReference>
<dbReference type="PROSITE" id="PS50949">
    <property type="entry name" value="HTH_GNTR"/>
    <property type="match status" value="1"/>
</dbReference>
<proteinExistence type="predicted"/>
<evidence type="ECO:0000259" key="4">
    <source>
        <dbReference type="PROSITE" id="PS50949"/>
    </source>
</evidence>
<dbReference type="InterPro" id="IPR036388">
    <property type="entry name" value="WH-like_DNA-bd_sf"/>
</dbReference>
<keyword evidence="1" id="KW-0805">Transcription regulation</keyword>
<dbReference type="SUPFAM" id="SSF48008">
    <property type="entry name" value="GntR ligand-binding domain-like"/>
    <property type="match status" value="1"/>
</dbReference>
<gene>
    <name evidence="5" type="ORF">H9651_11270</name>
</gene>
<keyword evidence="6" id="KW-1185">Reference proteome</keyword>
<dbReference type="InterPro" id="IPR008920">
    <property type="entry name" value="TF_FadR/GntR_C"/>
</dbReference>
<comment type="caution">
    <text evidence="5">The sequence shown here is derived from an EMBL/GenBank/DDBJ whole genome shotgun (WGS) entry which is preliminary data.</text>
</comment>
<dbReference type="Gene3D" id="1.10.10.10">
    <property type="entry name" value="Winged helix-like DNA-binding domain superfamily/Winged helix DNA-binding domain"/>
    <property type="match status" value="1"/>
</dbReference>
<dbReference type="Proteomes" id="UP000648352">
    <property type="component" value="Unassembled WGS sequence"/>
</dbReference>
<dbReference type="SUPFAM" id="SSF46785">
    <property type="entry name" value="Winged helix' DNA-binding domain"/>
    <property type="match status" value="1"/>
</dbReference>
<reference evidence="5 6" key="1">
    <citation type="submission" date="2020-08" db="EMBL/GenBank/DDBJ databases">
        <title>A Genomic Blueprint of the Chicken Gut Microbiome.</title>
        <authorList>
            <person name="Gilroy R."/>
            <person name="Ravi A."/>
            <person name="Getino M."/>
            <person name="Pursley I."/>
            <person name="Horton D.L."/>
            <person name="Alikhan N.-F."/>
            <person name="Baker D."/>
            <person name="Gharbi K."/>
            <person name="Hall N."/>
            <person name="Watson M."/>
            <person name="Adriaenssens E.M."/>
            <person name="Foster-Nyarko E."/>
            <person name="Jarju S."/>
            <person name="Secka A."/>
            <person name="Antonio M."/>
            <person name="Oren A."/>
            <person name="Chaudhuri R."/>
            <person name="La Ragione R.M."/>
            <person name="Hildebrand F."/>
            <person name="Pallen M.J."/>
        </authorList>
    </citation>
    <scope>NUCLEOTIDE SEQUENCE [LARGE SCALE GENOMIC DNA]</scope>
    <source>
        <strain evidence="5 6">Sa4CUA7</strain>
    </source>
</reference>
<dbReference type="PANTHER" id="PTHR43537:SF24">
    <property type="entry name" value="GLUCONATE OPERON TRANSCRIPTIONAL REPRESSOR"/>
    <property type="match status" value="1"/>
</dbReference>
<dbReference type="SMART" id="SM00895">
    <property type="entry name" value="FCD"/>
    <property type="match status" value="1"/>
</dbReference>
<dbReference type="Pfam" id="PF00392">
    <property type="entry name" value="GntR"/>
    <property type="match status" value="1"/>
</dbReference>
<name>A0ABR8S418_9MICO</name>
<organism evidence="5 6">
    <name type="scientific">Microbacterium pullorum</name>
    <dbReference type="NCBI Taxonomy" id="2762236"/>
    <lineage>
        <taxon>Bacteria</taxon>
        <taxon>Bacillati</taxon>
        <taxon>Actinomycetota</taxon>
        <taxon>Actinomycetes</taxon>
        <taxon>Micrococcales</taxon>
        <taxon>Microbacteriaceae</taxon>
        <taxon>Microbacterium</taxon>
    </lineage>
</organism>
<sequence>MSDGETRGLGALQGSIERRGLRDHVYDRILQLLLSGEVAPGARLSIDTIARQLEVSPTPVREAMVQLERTGLVTREALKGYRVAPPLRPSQLAELFDARLMLESTATRLATPATPALLSELRAAQDQHRIAGERVIATLSGGTPDVALTTAYFAADAAFHRVVFDHCGNRYLTDMSETLGAQLHRMRQAALHGITDVREAMAEHEAIVEAFAADDARAPEQAMRRHIELVRSRSLDIERAG</sequence>
<dbReference type="Pfam" id="PF07729">
    <property type="entry name" value="FCD"/>
    <property type="match status" value="1"/>
</dbReference>
<keyword evidence="3" id="KW-0804">Transcription</keyword>
<keyword evidence="2" id="KW-0238">DNA-binding</keyword>
<accession>A0ABR8S418</accession>
<evidence type="ECO:0000256" key="3">
    <source>
        <dbReference type="ARBA" id="ARBA00023163"/>
    </source>
</evidence>
<dbReference type="InterPro" id="IPR000524">
    <property type="entry name" value="Tscrpt_reg_HTH_GntR"/>
</dbReference>
<protein>
    <submittedName>
        <fullName evidence="5">GntR family transcriptional regulator</fullName>
    </submittedName>
</protein>
<evidence type="ECO:0000313" key="5">
    <source>
        <dbReference type="EMBL" id="MBD7958221.1"/>
    </source>
</evidence>